<dbReference type="EMBL" id="GBRH01256346">
    <property type="protein sequence ID" value="JAD41549.1"/>
    <property type="molecule type" value="Transcribed_RNA"/>
</dbReference>
<evidence type="ECO:0000313" key="1">
    <source>
        <dbReference type="EMBL" id="JAD41549.1"/>
    </source>
</evidence>
<sequence>MQTYIDVYKQRPWTLKLLLHLQCQ</sequence>
<accession>A0A0A8ZQ83</accession>
<dbReference type="AlphaFoldDB" id="A0A0A8ZQ83"/>
<reference evidence="1" key="2">
    <citation type="journal article" date="2015" name="Data Brief">
        <title>Shoot transcriptome of the giant reed, Arundo donax.</title>
        <authorList>
            <person name="Barrero R.A."/>
            <person name="Guerrero F.D."/>
            <person name="Moolhuijzen P."/>
            <person name="Goolsby J.A."/>
            <person name="Tidwell J."/>
            <person name="Bellgard S.E."/>
            <person name="Bellgard M.I."/>
        </authorList>
    </citation>
    <scope>NUCLEOTIDE SEQUENCE</scope>
    <source>
        <tissue evidence="1">Shoot tissue taken approximately 20 cm above the soil surface</tissue>
    </source>
</reference>
<proteinExistence type="predicted"/>
<name>A0A0A8ZQ83_ARUDO</name>
<protein>
    <submittedName>
        <fullName evidence="1">Uncharacterized protein</fullName>
    </submittedName>
</protein>
<organism evidence="1">
    <name type="scientific">Arundo donax</name>
    <name type="common">Giant reed</name>
    <name type="synonym">Donax arundinaceus</name>
    <dbReference type="NCBI Taxonomy" id="35708"/>
    <lineage>
        <taxon>Eukaryota</taxon>
        <taxon>Viridiplantae</taxon>
        <taxon>Streptophyta</taxon>
        <taxon>Embryophyta</taxon>
        <taxon>Tracheophyta</taxon>
        <taxon>Spermatophyta</taxon>
        <taxon>Magnoliopsida</taxon>
        <taxon>Liliopsida</taxon>
        <taxon>Poales</taxon>
        <taxon>Poaceae</taxon>
        <taxon>PACMAD clade</taxon>
        <taxon>Arundinoideae</taxon>
        <taxon>Arundineae</taxon>
        <taxon>Arundo</taxon>
    </lineage>
</organism>
<reference evidence="1" key="1">
    <citation type="submission" date="2014-09" db="EMBL/GenBank/DDBJ databases">
        <authorList>
            <person name="Magalhaes I.L.F."/>
            <person name="Oliveira U."/>
            <person name="Santos F.R."/>
            <person name="Vidigal T.H.D.A."/>
            <person name="Brescovit A.D."/>
            <person name="Santos A.J."/>
        </authorList>
    </citation>
    <scope>NUCLEOTIDE SEQUENCE</scope>
    <source>
        <tissue evidence="1">Shoot tissue taken approximately 20 cm above the soil surface</tissue>
    </source>
</reference>